<evidence type="ECO:0000259" key="7">
    <source>
        <dbReference type="PROSITE" id="PS50021"/>
    </source>
</evidence>
<dbReference type="AlphaFoldDB" id="A0A3P9N0J5"/>
<sequence>MTGHVLQIQKRTFTNWVNAQLAKRRPPSTIRDLFNDFRDGSKLLDLLEVMSVVPNPRSADWYRSVGQLVPGRATNN</sequence>
<reference evidence="8" key="2">
    <citation type="submission" date="2025-08" db="UniProtKB">
        <authorList>
            <consortium name="Ensembl"/>
        </authorList>
    </citation>
    <scope>IDENTIFICATION</scope>
    <source>
        <strain evidence="8">Guanapo</strain>
    </source>
</reference>
<dbReference type="PANTHER" id="PTHR47535">
    <property type="entry name" value="MUSCLE-SPECIFIC PROTEIN 300 KDA, ISOFORM G"/>
    <property type="match status" value="1"/>
</dbReference>
<dbReference type="GO" id="GO:0034993">
    <property type="term" value="C:meiotic nuclear membrane microtubule tethering complex"/>
    <property type="evidence" value="ECO:0007669"/>
    <property type="project" value="TreeGrafter"/>
</dbReference>
<dbReference type="InterPro" id="IPR036872">
    <property type="entry name" value="CH_dom_sf"/>
</dbReference>
<evidence type="ECO:0000256" key="2">
    <source>
        <dbReference type="ARBA" id="ARBA00022692"/>
    </source>
</evidence>
<dbReference type="Pfam" id="PF00307">
    <property type="entry name" value="CH"/>
    <property type="match status" value="1"/>
</dbReference>
<dbReference type="SUPFAM" id="SSF47576">
    <property type="entry name" value="Calponin-homology domain, CH-domain"/>
    <property type="match status" value="1"/>
</dbReference>
<dbReference type="InterPro" id="IPR001715">
    <property type="entry name" value="CH_dom"/>
</dbReference>
<evidence type="ECO:0000313" key="9">
    <source>
        <dbReference type="Proteomes" id="UP000242638"/>
    </source>
</evidence>
<evidence type="ECO:0000256" key="4">
    <source>
        <dbReference type="ARBA" id="ARBA00022989"/>
    </source>
</evidence>
<evidence type="ECO:0000256" key="5">
    <source>
        <dbReference type="ARBA" id="ARBA00023136"/>
    </source>
</evidence>
<dbReference type="InterPro" id="IPR052403">
    <property type="entry name" value="LINC-complex_assoc"/>
</dbReference>
<feature type="domain" description="Calponin-homology (CH)" evidence="7">
    <location>
        <begin position="7"/>
        <end position="76"/>
    </location>
</feature>
<proteinExistence type="predicted"/>
<organism evidence="8 9">
    <name type="scientific">Poecilia reticulata</name>
    <name type="common">Guppy</name>
    <name type="synonym">Acanthophacelus reticulatus</name>
    <dbReference type="NCBI Taxonomy" id="8081"/>
    <lineage>
        <taxon>Eukaryota</taxon>
        <taxon>Metazoa</taxon>
        <taxon>Chordata</taxon>
        <taxon>Craniata</taxon>
        <taxon>Vertebrata</taxon>
        <taxon>Euteleostomi</taxon>
        <taxon>Actinopterygii</taxon>
        <taxon>Neopterygii</taxon>
        <taxon>Teleostei</taxon>
        <taxon>Neoteleostei</taxon>
        <taxon>Acanthomorphata</taxon>
        <taxon>Ovalentaria</taxon>
        <taxon>Atherinomorphae</taxon>
        <taxon>Cyprinodontiformes</taxon>
        <taxon>Poeciliidae</taxon>
        <taxon>Poeciliinae</taxon>
        <taxon>Poecilia</taxon>
    </lineage>
</organism>
<accession>A0A3P9N0J5</accession>
<dbReference type="GO" id="GO:0005737">
    <property type="term" value="C:cytoplasm"/>
    <property type="evidence" value="ECO:0007669"/>
    <property type="project" value="TreeGrafter"/>
</dbReference>
<name>A0A3P9N0J5_POERE</name>
<dbReference type="GO" id="GO:0007097">
    <property type="term" value="P:nuclear migration"/>
    <property type="evidence" value="ECO:0007669"/>
    <property type="project" value="TreeGrafter"/>
</dbReference>
<dbReference type="GO" id="GO:0005640">
    <property type="term" value="C:nuclear outer membrane"/>
    <property type="evidence" value="ECO:0007669"/>
    <property type="project" value="TreeGrafter"/>
</dbReference>
<keyword evidence="9" id="KW-1185">Reference proteome</keyword>
<keyword evidence="4" id="KW-1133">Transmembrane helix</keyword>
<keyword evidence="5" id="KW-0472">Membrane</keyword>
<keyword evidence="2" id="KW-0812">Transmembrane</keyword>
<dbReference type="PROSITE" id="PS00019">
    <property type="entry name" value="ACTININ_1"/>
    <property type="match status" value="1"/>
</dbReference>
<keyword evidence="6" id="KW-0009">Actin-binding</keyword>
<evidence type="ECO:0000313" key="8">
    <source>
        <dbReference type="Ensembl" id="ENSPREP00000003109.1"/>
    </source>
</evidence>
<comment type="subcellular location">
    <subcellularLocation>
        <location evidence="1">Membrane</location>
    </subcellularLocation>
</comment>
<reference evidence="9" key="1">
    <citation type="submission" date="2013-11" db="EMBL/GenBank/DDBJ databases">
        <title>The genomic landscape of the Guanapo guppy.</title>
        <authorList>
            <person name="Kuenstner A."/>
            <person name="Dreyer C."/>
        </authorList>
    </citation>
    <scope>NUCLEOTIDE SEQUENCE</scope>
    <source>
        <strain evidence="9">Guanapo</strain>
    </source>
</reference>
<dbReference type="InterPro" id="IPR001589">
    <property type="entry name" value="Actinin_actin-bd_CS"/>
</dbReference>
<dbReference type="PANTHER" id="PTHR47535:SF9">
    <property type="entry name" value="CALPONIN-HOMOLOGY (CH) DOMAIN-CONTAINING PROTEIN"/>
    <property type="match status" value="1"/>
</dbReference>
<evidence type="ECO:0000256" key="3">
    <source>
        <dbReference type="ARBA" id="ARBA00022737"/>
    </source>
</evidence>
<evidence type="ECO:0000256" key="1">
    <source>
        <dbReference type="ARBA" id="ARBA00004370"/>
    </source>
</evidence>
<dbReference type="STRING" id="8081.ENSPREP00000003109"/>
<protein>
    <recommendedName>
        <fullName evidence="7">Calponin-homology (CH) domain-containing protein</fullName>
    </recommendedName>
</protein>
<dbReference type="Gene3D" id="1.10.418.10">
    <property type="entry name" value="Calponin-like domain"/>
    <property type="match status" value="1"/>
</dbReference>
<evidence type="ECO:0000256" key="6">
    <source>
        <dbReference type="ARBA" id="ARBA00023203"/>
    </source>
</evidence>
<dbReference type="PROSITE" id="PS50021">
    <property type="entry name" value="CH"/>
    <property type="match status" value="1"/>
</dbReference>
<keyword evidence="3" id="KW-0677">Repeat</keyword>
<dbReference type="Ensembl" id="ENSPRET00000003162.1">
    <property type="protein sequence ID" value="ENSPREP00000003109.1"/>
    <property type="gene ID" value="ENSPREG00000002254.1"/>
</dbReference>
<dbReference type="Proteomes" id="UP000242638">
    <property type="component" value="Unassembled WGS sequence"/>
</dbReference>
<reference evidence="8" key="3">
    <citation type="submission" date="2025-09" db="UniProtKB">
        <authorList>
            <consortium name="Ensembl"/>
        </authorList>
    </citation>
    <scope>IDENTIFICATION</scope>
    <source>
        <strain evidence="8">Guanapo</strain>
    </source>
</reference>
<dbReference type="GO" id="GO:0051015">
    <property type="term" value="F:actin filament binding"/>
    <property type="evidence" value="ECO:0007669"/>
    <property type="project" value="TreeGrafter"/>
</dbReference>